<evidence type="ECO:0000313" key="2">
    <source>
        <dbReference type="EMBL" id="KAK4305323.1"/>
    </source>
</evidence>
<keyword evidence="3" id="KW-1185">Reference proteome</keyword>
<dbReference type="AlphaFoldDB" id="A0AAE1PBG3"/>
<dbReference type="Proteomes" id="UP001292094">
    <property type="component" value="Unassembled WGS sequence"/>
</dbReference>
<reference evidence="2" key="1">
    <citation type="submission" date="2023-11" db="EMBL/GenBank/DDBJ databases">
        <title>Genome assemblies of two species of porcelain crab, Petrolisthes cinctipes and Petrolisthes manimaculis (Anomura: Porcellanidae).</title>
        <authorList>
            <person name="Angst P."/>
        </authorList>
    </citation>
    <scope>NUCLEOTIDE SEQUENCE</scope>
    <source>
        <strain evidence="2">PB745_02</strain>
        <tissue evidence="2">Gill</tissue>
    </source>
</reference>
<evidence type="ECO:0000256" key="1">
    <source>
        <dbReference type="SAM" id="MobiDB-lite"/>
    </source>
</evidence>
<dbReference type="EMBL" id="JAWZYT010002289">
    <property type="protein sequence ID" value="KAK4305323.1"/>
    <property type="molecule type" value="Genomic_DNA"/>
</dbReference>
<name>A0AAE1PBG3_9EUCA</name>
<organism evidence="2 3">
    <name type="scientific">Petrolisthes manimaculis</name>
    <dbReference type="NCBI Taxonomy" id="1843537"/>
    <lineage>
        <taxon>Eukaryota</taxon>
        <taxon>Metazoa</taxon>
        <taxon>Ecdysozoa</taxon>
        <taxon>Arthropoda</taxon>
        <taxon>Crustacea</taxon>
        <taxon>Multicrustacea</taxon>
        <taxon>Malacostraca</taxon>
        <taxon>Eumalacostraca</taxon>
        <taxon>Eucarida</taxon>
        <taxon>Decapoda</taxon>
        <taxon>Pleocyemata</taxon>
        <taxon>Anomura</taxon>
        <taxon>Galatheoidea</taxon>
        <taxon>Porcellanidae</taxon>
        <taxon>Petrolisthes</taxon>
    </lineage>
</organism>
<gene>
    <name evidence="2" type="ORF">Pmani_022784</name>
</gene>
<proteinExistence type="predicted"/>
<feature type="region of interest" description="Disordered" evidence="1">
    <location>
        <begin position="31"/>
        <end position="55"/>
    </location>
</feature>
<evidence type="ECO:0000313" key="3">
    <source>
        <dbReference type="Proteomes" id="UP001292094"/>
    </source>
</evidence>
<sequence>MQRIGRERKHVGYMKDGRVKIGLEWARMEGDSGRMESEGAVPGERVESEARKGWIQSGEGDRKTVIFLCDFTAEPNTRTDLQC</sequence>
<comment type="caution">
    <text evidence="2">The sequence shown here is derived from an EMBL/GenBank/DDBJ whole genome shotgun (WGS) entry which is preliminary data.</text>
</comment>
<accession>A0AAE1PBG3</accession>
<protein>
    <submittedName>
        <fullName evidence="2">Uncharacterized protein</fullName>
    </submittedName>
</protein>